<gene>
    <name evidence="1" type="ORF">ANE_LOCUS6665</name>
</gene>
<comment type="caution">
    <text evidence="1">The sequence shown here is derived from an EMBL/GenBank/DDBJ whole genome shotgun (WGS) entry which is preliminary data.</text>
</comment>
<accession>A0A565B4I0</accession>
<evidence type="ECO:0000313" key="1">
    <source>
        <dbReference type="EMBL" id="VVA96220.1"/>
    </source>
</evidence>
<dbReference type="PANTHER" id="PTHR37383">
    <property type="entry name" value="OS01G0694200 PROTEIN"/>
    <property type="match status" value="1"/>
</dbReference>
<evidence type="ECO:0000313" key="2">
    <source>
        <dbReference type="Proteomes" id="UP000489600"/>
    </source>
</evidence>
<dbReference type="EMBL" id="CABITT030000003">
    <property type="protein sequence ID" value="VVA96220.1"/>
    <property type="molecule type" value="Genomic_DNA"/>
</dbReference>
<proteinExistence type="predicted"/>
<evidence type="ECO:0008006" key="3">
    <source>
        <dbReference type="Google" id="ProtNLM"/>
    </source>
</evidence>
<name>A0A565B4I0_9BRAS</name>
<reference evidence="1" key="1">
    <citation type="submission" date="2019-07" db="EMBL/GenBank/DDBJ databases">
        <authorList>
            <person name="Dittberner H."/>
        </authorList>
    </citation>
    <scope>NUCLEOTIDE SEQUENCE [LARGE SCALE GENOMIC DNA]</scope>
</reference>
<dbReference type="AlphaFoldDB" id="A0A565B4I0"/>
<keyword evidence="2" id="KW-1185">Reference proteome</keyword>
<organism evidence="1 2">
    <name type="scientific">Arabis nemorensis</name>
    <dbReference type="NCBI Taxonomy" id="586526"/>
    <lineage>
        <taxon>Eukaryota</taxon>
        <taxon>Viridiplantae</taxon>
        <taxon>Streptophyta</taxon>
        <taxon>Embryophyta</taxon>
        <taxon>Tracheophyta</taxon>
        <taxon>Spermatophyta</taxon>
        <taxon>Magnoliopsida</taxon>
        <taxon>eudicotyledons</taxon>
        <taxon>Gunneridae</taxon>
        <taxon>Pentapetalae</taxon>
        <taxon>rosids</taxon>
        <taxon>malvids</taxon>
        <taxon>Brassicales</taxon>
        <taxon>Brassicaceae</taxon>
        <taxon>Arabideae</taxon>
        <taxon>Arabis</taxon>
    </lineage>
</organism>
<dbReference type="Proteomes" id="UP000489600">
    <property type="component" value="Unassembled WGS sequence"/>
</dbReference>
<protein>
    <recommendedName>
        <fullName evidence="3">Cleavage/polyadenylation specificity factor A subunit N-terminal domain-containing protein</fullName>
    </recommendedName>
</protein>
<dbReference type="PANTHER" id="PTHR37383:SF1">
    <property type="entry name" value="OS01G0694200 PROTEIN"/>
    <property type="match status" value="1"/>
</dbReference>
<dbReference type="OrthoDB" id="1925091at2759"/>
<sequence>MYSVSSSKLLIFGVKSVSDGSNCGDDDDSIVVKLIRCSVIECCKPVWSIGIFSGLLILGEDDGVRVINLREIVKGKLKKGKKEVGKKKDNPVLVNKGLLSKQRQESSETRMCFVSFQKTSATVDADLKSEACLVRAVSIQALSIKRFLILDSAGYIHVLHVSGRHPLGSNFACHMQQLPRFMDVQKFALLPEISIGTKSVWISDGDYSVHRVTISDDETTIREKDDDNMTRDETLIQALDFGAVTHTVFSPEKIQDLVPLGGNGVLILGIRSLYAYAIS</sequence>